<gene>
    <name evidence="12" type="primary">LOC113795664</name>
</gene>
<protein>
    <recommendedName>
        <fullName evidence="3">Palmitoyl-protein thioesterase 1</fullName>
        <ecNumber evidence="2">3.1.2.22</ecNumber>
    </recommendedName>
    <alternativeName>
        <fullName evidence="8">Palmitoyl-protein hydrolase 1</fullName>
    </alternativeName>
</protein>
<evidence type="ECO:0000256" key="9">
    <source>
        <dbReference type="ARBA" id="ARBA00047409"/>
    </source>
</evidence>
<dbReference type="OrthoDB" id="10263094at2759"/>
<dbReference type="FunFam" id="3.40.50.1820:FF:000107">
    <property type="entry name" value="Palmitoyl-protein thioesterase 1"/>
    <property type="match status" value="1"/>
</dbReference>
<dbReference type="InParanoid" id="A0A6P6YAP8"/>
<evidence type="ECO:0000256" key="4">
    <source>
        <dbReference type="ARBA" id="ARBA00022729"/>
    </source>
</evidence>
<sequence length="303" mass="34618">MNSISTYLVSIILLFNLVIYETIESSYTPVVMYHGMGDTAYGSISSVKTFLENKLTGIYVTSIQMGSNAEEDFFSSYLMNLNKQVETACSIIKADSNLKNGYNAIGFSQGGQILRAIAQRCPEPPMKNLISLGGQHQGVYGLPKCLGTVKICNYVREMLNFGAYVSYIQDNLVQAEYWHDPLQEQLYRNRSIFLADINNEKQPRNESYKTNLIKLKNLVLVQFLNDTIVQPKESSWFQFYQPGQAKIVYKLKDSPLYKEDWIGLKQLDQTKRLKLLGTIGDHLQFHVHGKWFNDEIVEPYLST</sequence>
<keyword evidence="7" id="KW-0325">Glycoprotein</keyword>
<evidence type="ECO:0000313" key="12">
    <source>
        <dbReference type="RefSeq" id="XP_027201674.1"/>
    </source>
</evidence>
<evidence type="ECO:0000256" key="7">
    <source>
        <dbReference type="ARBA" id="ARBA00023180"/>
    </source>
</evidence>
<dbReference type="InterPro" id="IPR029058">
    <property type="entry name" value="AB_hydrolase_fold"/>
</dbReference>
<dbReference type="Proteomes" id="UP000515146">
    <property type="component" value="Unplaced"/>
</dbReference>
<evidence type="ECO:0000256" key="2">
    <source>
        <dbReference type="ARBA" id="ARBA00012423"/>
    </source>
</evidence>
<proteinExistence type="inferred from homology"/>
<dbReference type="PRINTS" id="PR00414">
    <property type="entry name" value="PPTHIESTRASE"/>
</dbReference>
<dbReference type="GlyCosmos" id="A0A6P6YAP8">
    <property type="glycosylation" value="3 sites, No reported glycans"/>
</dbReference>
<comment type="similarity">
    <text evidence="1">Belongs to the palmitoyl-protein thioesterase family.</text>
</comment>
<dbReference type="GO" id="GO:0005764">
    <property type="term" value="C:lysosome"/>
    <property type="evidence" value="ECO:0007669"/>
    <property type="project" value="TreeGrafter"/>
</dbReference>
<dbReference type="SUPFAM" id="SSF53474">
    <property type="entry name" value="alpha/beta-Hydrolases"/>
    <property type="match status" value="1"/>
</dbReference>
<dbReference type="Pfam" id="PF02089">
    <property type="entry name" value="Palm_thioest"/>
    <property type="match status" value="1"/>
</dbReference>
<keyword evidence="4 10" id="KW-0732">Signal</keyword>
<name>A0A6P6YAP8_DERPT</name>
<evidence type="ECO:0000256" key="8">
    <source>
        <dbReference type="ARBA" id="ARBA00031934"/>
    </source>
</evidence>
<evidence type="ECO:0000256" key="5">
    <source>
        <dbReference type="ARBA" id="ARBA00022801"/>
    </source>
</evidence>
<dbReference type="Gene3D" id="3.40.50.1820">
    <property type="entry name" value="alpha/beta hydrolase"/>
    <property type="match status" value="1"/>
</dbReference>
<evidence type="ECO:0000256" key="6">
    <source>
        <dbReference type="ARBA" id="ARBA00023157"/>
    </source>
</evidence>
<dbReference type="PANTHER" id="PTHR11247:SF8">
    <property type="entry name" value="PALMITOYL-PROTEIN THIOESTERASE 1"/>
    <property type="match status" value="1"/>
</dbReference>
<dbReference type="FunCoup" id="A0A6P6YAP8">
    <property type="interactions" value="1338"/>
</dbReference>
<dbReference type="RefSeq" id="XP_027201674.1">
    <property type="nucleotide sequence ID" value="XM_027345873.1"/>
</dbReference>
<feature type="chain" id="PRO_5027640617" description="Palmitoyl-protein thioesterase 1" evidence="10">
    <location>
        <begin position="21"/>
        <end position="303"/>
    </location>
</feature>
<evidence type="ECO:0000256" key="1">
    <source>
        <dbReference type="ARBA" id="ARBA00010758"/>
    </source>
</evidence>
<evidence type="ECO:0000256" key="10">
    <source>
        <dbReference type="SAM" id="SignalP"/>
    </source>
</evidence>
<dbReference type="PANTHER" id="PTHR11247">
    <property type="entry name" value="PALMITOYL-PROTEIN THIOESTERASE/DOLICHYLDIPHOSPHATASE 1"/>
    <property type="match status" value="1"/>
</dbReference>
<dbReference type="KEGG" id="dpte:113795664"/>
<dbReference type="InterPro" id="IPR002472">
    <property type="entry name" value="Palm_thioest"/>
</dbReference>
<keyword evidence="11" id="KW-1185">Reference proteome</keyword>
<keyword evidence="6" id="KW-1015">Disulfide bond</keyword>
<dbReference type="GeneID" id="113795664"/>
<dbReference type="GO" id="GO:0006898">
    <property type="term" value="P:receptor-mediated endocytosis"/>
    <property type="evidence" value="ECO:0007669"/>
    <property type="project" value="TreeGrafter"/>
</dbReference>
<organism evidence="11 12">
    <name type="scientific">Dermatophagoides pteronyssinus</name>
    <name type="common">European house dust mite</name>
    <dbReference type="NCBI Taxonomy" id="6956"/>
    <lineage>
        <taxon>Eukaryota</taxon>
        <taxon>Metazoa</taxon>
        <taxon>Ecdysozoa</taxon>
        <taxon>Arthropoda</taxon>
        <taxon>Chelicerata</taxon>
        <taxon>Arachnida</taxon>
        <taxon>Acari</taxon>
        <taxon>Acariformes</taxon>
        <taxon>Sarcoptiformes</taxon>
        <taxon>Astigmata</taxon>
        <taxon>Psoroptidia</taxon>
        <taxon>Analgoidea</taxon>
        <taxon>Pyroglyphidae</taxon>
        <taxon>Dermatophagoidinae</taxon>
        <taxon>Dermatophagoides</taxon>
    </lineage>
</organism>
<evidence type="ECO:0000256" key="3">
    <source>
        <dbReference type="ARBA" id="ARBA00014212"/>
    </source>
</evidence>
<evidence type="ECO:0000313" key="11">
    <source>
        <dbReference type="Proteomes" id="UP000515146"/>
    </source>
</evidence>
<reference evidence="12" key="1">
    <citation type="submission" date="2025-08" db="UniProtKB">
        <authorList>
            <consortium name="RefSeq"/>
        </authorList>
    </citation>
    <scope>IDENTIFICATION</scope>
    <source>
        <strain evidence="12">Airmid</strain>
    </source>
</reference>
<keyword evidence="5" id="KW-0378">Hydrolase</keyword>
<dbReference type="AlphaFoldDB" id="A0A6P6YAP8"/>
<comment type="catalytic activity">
    <reaction evidence="9">
        <text>S-hexadecanoyl-L-cysteinyl-[protein] + H2O = L-cysteinyl-[protein] + hexadecanoate + H(+)</text>
        <dbReference type="Rhea" id="RHEA:19233"/>
        <dbReference type="Rhea" id="RHEA-COMP:10131"/>
        <dbReference type="Rhea" id="RHEA-COMP:11032"/>
        <dbReference type="ChEBI" id="CHEBI:7896"/>
        <dbReference type="ChEBI" id="CHEBI:15377"/>
        <dbReference type="ChEBI" id="CHEBI:15378"/>
        <dbReference type="ChEBI" id="CHEBI:29950"/>
        <dbReference type="ChEBI" id="CHEBI:74151"/>
        <dbReference type="EC" id="3.1.2.22"/>
    </reaction>
    <physiologicalReaction direction="left-to-right" evidence="9">
        <dbReference type="Rhea" id="RHEA:19234"/>
    </physiologicalReaction>
</comment>
<dbReference type="GO" id="GO:0008474">
    <property type="term" value="F:palmitoyl-(protein) hydrolase activity"/>
    <property type="evidence" value="ECO:0007669"/>
    <property type="project" value="UniProtKB-EC"/>
</dbReference>
<dbReference type="OMA" id="KFVMVMF"/>
<dbReference type="EC" id="3.1.2.22" evidence="2"/>
<accession>A0A6P6YAP8</accession>
<feature type="signal peptide" evidence="10">
    <location>
        <begin position="1"/>
        <end position="20"/>
    </location>
</feature>